<sequence>MVDWQSPQQMARNGATFERLIHTLLGLYMWEWFISLPFDWSYISGRKKFRWPLIFYFLGRYSLFFALIGIAIALNVTEEIDCQSLYTFNQLAGNAAIGFASVNLSLRTMAVWGQKWYIVVPLVAISLGHWALLLHGILLTAEWTGGACVITNTNAKILASTFIYTMAFDFIVMSLTAIKLVTPGSGGNVFSNRARSKLVGLIFHDGLIFFIIAFLANLIATTFMVLNLNAVMSIIANVPAAIASTIVACRVVRRLANFTSQGPEVFATTTQGSTLNFRSGMQTMTRTAKADDSVHVQMDTMESPIEPYPVYDAAGNVMKGGELDPEAQVISQEFKRPPY</sequence>
<keyword evidence="3" id="KW-1185">Reference proteome</keyword>
<keyword evidence="1" id="KW-1133">Transmembrane helix</keyword>
<organism evidence="2 3">
    <name type="scientific">Pterulicium gracile</name>
    <dbReference type="NCBI Taxonomy" id="1884261"/>
    <lineage>
        <taxon>Eukaryota</taxon>
        <taxon>Fungi</taxon>
        <taxon>Dikarya</taxon>
        <taxon>Basidiomycota</taxon>
        <taxon>Agaricomycotina</taxon>
        <taxon>Agaricomycetes</taxon>
        <taxon>Agaricomycetidae</taxon>
        <taxon>Agaricales</taxon>
        <taxon>Pleurotineae</taxon>
        <taxon>Pterulaceae</taxon>
        <taxon>Pterulicium</taxon>
    </lineage>
</organism>
<accession>A0A5C3QWH9</accession>
<dbReference type="Proteomes" id="UP000305067">
    <property type="component" value="Unassembled WGS sequence"/>
</dbReference>
<protein>
    <recommendedName>
        <fullName evidence="4">Transmembrane protein</fullName>
    </recommendedName>
</protein>
<evidence type="ECO:0000313" key="3">
    <source>
        <dbReference type="Proteomes" id="UP000305067"/>
    </source>
</evidence>
<evidence type="ECO:0008006" key="4">
    <source>
        <dbReference type="Google" id="ProtNLM"/>
    </source>
</evidence>
<reference evidence="2 3" key="1">
    <citation type="journal article" date="2019" name="Nat. Ecol. Evol.">
        <title>Megaphylogeny resolves global patterns of mushroom evolution.</title>
        <authorList>
            <person name="Varga T."/>
            <person name="Krizsan K."/>
            <person name="Foldi C."/>
            <person name="Dima B."/>
            <person name="Sanchez-Garcia M."/>
            <person name="Sanchez-Ramirez S."/>
            <person name="Szollosi G.J."/>
            <person name="Szarkandi J.G."/>
            <person name="Papp V."/>
            <person name="Albert L."/>
            <person name="Andreopoulos W."/>
            <person name="Angelini C."/>
            <person name="Antonin V."/>
            <person name="Barry K.W."/>
            <person name="Bougher N.L."/>
            <person name="Buchanan P."/>
            <person name="Buyck B."/>
            <person name="Bense V."/>
            <person name="Catcheside P."/>
            <person name="Chovatia M."/>
            <person name="Cooper J."/>
            <person name="Damon W."/>
            <person name="Desjardin D."/>
            <person name="Finy P."/>
            <person name="Geml J."/>
            <person name="Haridas S."/>
            <person name="Hughes K."/>
            <person name="Justo A."/>
            <person name="Karasinski D."/>
            <person name="Kautmanova I."/>
            <person name="Kiss B."/>
            <person name="Kocsube S."/>
            <person name="Kotiranta H."/>
            <person name="LaButti K.M."/>
            <person name="Lechner B.E."/>
            <person name="Liimatainen K."/>
            <person name="Lipzen A."/>
            <person name="Lukacs Z."/>
            <person name="Mihaltcheva S."/>
            <person name="Morgado L.N."/>
            <person name="Niskanen T."/>
            <person name="Noordeloos M.E."/>
            <person name="Ohm R.A."/>
            <person name="Ortiz-Santana B."/>
            <person name="Ovrebo C."/>
            <person name="Racz N."/>
            <person name="Riley R."/>
            <person name="Savchenko A."/>
            <person name="Shiryaev A."/>
            <person name="Soop K."/>
            <person name="Spirin V."/>
            <person name="Szebenyi C."/>
            <person name="Tomsovsky M."/>
            <person name="Tulloss R.E."/>
            <person name="Uehling J."/>
            <person name="Grigoriev I.V."/>
            <person name="Vagvolgyi C."/>
            <person name="Papp T."/>
            <person name="Martin F.M."/>
            <person name="Miettinen O."/>
            <person name="Hibbett D.S."/>
            <person name="Nagy L.G."/>
        </authorList>
    </citation>
    <scope>NUCLEOTIDE SEQUENCE [LARGE SCALE GENOMIC DNA]</scope>
    <source>
        <strain evidence="2 3">CBS 309.79</strain>
    </source>
</reference>
<keyword evidence="1" id="KW-0812">Transmembrane</keyword>
<name>A0A5C3QWH9_9AGAR</name>
<dbReference type="AlphaFoldDB" id="A0A5C3QWH9"/>
<evidence type="ECO:0000313" key="2">
    <source>
        <dbReference type="EMBL" id="TFL04719.1"/>
    </source>
</evidence>
<proteinExistence type="predicted"/>
<feature type="transmembrane region" description="Helical" evidence="1">
    <location>
        <begin position="198"/>
        <end position="224"/>
    </location>
</feature>
<feature type="transmembrane region" description="Helical" evidence="1">
    <location>
        <begin position="116"/>
        <end position="137"/>
    </location>
</feature>
<feature type="transmembrane region" description="Helical" evidence="1">
    <location>
        <begin position="157"/>
        <end position="178"/>
    </location>
</feature>
<dbReference type="OrthoDB" id="3197626at2759"/>
<dbReference type="EMBL" id="ML178818">
    <property type="protein sequence ID" value="TFL04719.1"/>
    <property type="molecule type" value="Genomic_DNA"/>
</dbReference>
<feature type="transmembrane region" description="Helical" evidence="1">
    <location>
        <begin position="20"/>
        <end position="41"/>
    </location>
</feature>
<evidence type="ECO:0000256" key="1">
    <source>
        <dbReference type="SAM" id="Phobius"/>
    </source>
</evidence>
<keyword evidence="1" id="KW-0472">Membrane</keyword>
<feature type="transmembrane region" description="Helical" evidence="1">
    <location>
        <begin position="53"/>
        <end position="74"/>
    </location>
</feature>
<feature type="transmembrane region" description="Helical" evidence="1">
    <location>
        <begin position="230"/>
        <end position="252"/>
    </location>
</feature>
<gene>
    <name evidence="2" type="ORF">BDV98DRAFT_525028</name>
</gene>